<dbReference type="Pfam" id="PF00535">
    <property type="entry name" value="Glycos_transf_2"/>
    <property type="match status" value="1"/>
</dbReference>
<dbReference type="SUPFAM" id="SSF53448">
    <property type="entry name" value="Nucleotide-diphospho-sugar transferases"/>
    <property type="match status" value="1"/>
</dbReference>
<dbReference type="EMBL" id="JANLCM010000002">
    <property type="protein sequence ID" value="MCS5719155.1"/>
    <property type="molecule type" value="Genomic_DNA"/>
</dbReference>
<dbReference type="InterPro" id="IPR001173">
    <property type="entry name" value="Glyco_trans_2-like"/>
</dbReference>
<comment type="pathway">
    <text evidence="7">Carotenoid biosynthesis; staphyloxanthin biosynthesis; staphyloxanthin from farnesyl diphosphate: step 4/5.</text>
</comment>
<comment type="subcellular location">
    <subcellularLocation>
        <location evidence="1">Cell membrane</location>
    </subcellularLocation>
</comment>
<feature type="domain" description="Glycosyltransferase 2-like" evidence="10">
    <location>
        <begin position="7"/>
        <end position="182"/>
    </location>
</feature>
<keyword evidence="2" id="KW-1003">Cell membrane</keyword>
<comment type="function">
    <text evidence="6">Catalyzes the glycosylation of 4,4'-diaponeurosporenoate, i.e. the esterification of glucose at the C1'' position with the carboxyl group of 4,4'-diaponeurosporenic acid, to form glycosyl-4,4'-diaponeurosporenoate. This is a step in the biosynthesis of staphyloxanthin, an orange pigment present in most staphylococci strains.</text>
</comment>
<keyword evidence="5" id="KW-0472">Membrane</keyword>
<dbReference type="GO" id="GO:0016757">
    <property type="term" value="F:glycosyltransferase activity"/>
    <property type="evidence" value="ECO:0007669"/>
    <property type="project" value="UniProtKB-KW"/>
</dbReference>
<dbReference type="RefSeq" id="WP_259508659.1">
    <property type="nucleotide sequence ID" value="NZ_JANLCM010000002.1"/>
</dbReference>
<dbReference type="PANTHER" id="PTHR43646:SF2">
    <property type="entry name" value="GLYCOSYLTRANSFERASE 2-LIKE DOMAIN-CONTAINING PROTEIN"/>
    <property type="match status" value="1"/>
</dbReference>
<evidence type="ECO:0000259" key="10">
    <source>
        <dbReference type="Pfam" id="PF00535"/>
    </source>
</evidence>
<keyword evidence="3 11" id="KW-0328">Glycosyltransferase</keyword>
<evidence type="ECO:0000256" key="7">
    <source>
        <dbReference type="ARBA" id="ARBA00037904"/>
    </source>
</evidence>
<accession>A0ABT2GSF8</accession>
<evidence type="ECO:0000256" key="1">
    <source>
        <dbReference type="ARBA" id="ARBA00004236"/>
    </source>
</evidence>
<evidence type="ECO:0000313" key="11">
    <source>
        <dbReference type="EMBL" id="MCS5719155.1"/>
    </source>
</evidence>
<proteinExistence type="inferred from homology"/>
<evidence type="ECO:0000256" key="8">
    <source>
        <dbReference type="ARBA" id="ARBA00038120"/>
    </source>
</evidence>
<organism evidence="11 12">
    <name type="scientific">Herbiconiux aconitum</name>
    <dbReference type="NCBI Taxonomy" id="2970913"/>
    <lineage>
        <taxon>Bacteria</taxon>
        <taxon>Bacillati</taxon>
        <taxon>Actinomycetota</taxon>
        <taxon>Actinomycetes</taxon>
        <taxon>Micrococcales</taxon>
        <taxon>Microbacteriaceae</taxon>
        <taxon>Herbiconiux</taxon>
    </lineage>
</organism>
<evidence type="ECO:0000256" key="4">
    <source>
        <dbReference type="ARBA" id="ARBA00022679"/>
    </source>
</evidence>
<evidence type="ECO:0000256" key="3">
    <source>
        <dbReference type="ARBA" id="ARBA00022676"/>
    </source>
</evidence>
<evidence type="ECO:0000313" key="12">
    <source>
        <dbReference type="Proteomes" id="UP001165584"/>
    </source>
</evidence>
<protein>
    <recommendedName>
        <fullName evidence="9">4,4'-diaponeurosporenoate glycosyltransferase</fullName>
    </recommendedName>
</protein>
<evidence type="ECO:0000256" key="6">
    <source>
        <dbReference type="ARBA" id="ARBA00037281"/>
    </source>
</evidence>
<gene>
    <name evidence="11" type="ORF">N1027_13525</name>
</gene>
<keyword evidence="4 11" id="KW-0808">Transferase</keyword>
<reference evidence="11" key="1">
    <citation type="submission" date="2022-08" db="EMBL/GenBank/DDBJ databases">
        <authorList>
            <person name="Deng Y."/>
            <person name="Han X.-F."/>
            <person name="Zhang Y.-Q."/>
        </authorList>
    </citation>
    <scope>NUCLEOTIDE SEQUENCE</scope>
    <source>
        <strain evidence="11">CPCC 205763</strain>
    </source>
</reference>
<evidence type="ECO:0000256" key="5">
    <source>
        <dbReference type="ARBA" id="ARBA00023136"/>
    </source>
</evidence>
<name>A0ABT2GSF8_9MICO</name>
<dbReference type="InterPro" id="IPR029044">
    <property type="entry name" value="Nucleotide-diphossugar_trans"/>
</dbReference>
<dbReference type="PANTHER" id="PTHR43646">
    <property type="entry name" value="GLYCOSYLTRANSFERASE"/>
    <property type="match status" value="1"/>
</dbReference>
<keyword evidence="12" id="KW-1185">Reference proteome</keyword>
<comment type="similarity">
    <text evidence="8">Belongs to the glycosyltransferase 2 family. CrtQ subfamily.</text>
</comment>
<sequence>MIRSIGVVIPARDEEALLGAALSAVLAARAGLVQAEPEWAEPGRVRVVLVLDACTDGSLEVARSFGSSIEVLEIDVAQVGRARRAGVELLLGRHDPAVGPSGPGATGHPDARRDLWICSTDADTVVPEHWLRDHLQAARDGAEVAVGRVVPRAADVGSALLATWRREHEGGGRHVYGANLGFRADAYRAVGGFPPLSVGEDVEFVRAAEQNGAAVLDLPFSVVQTSGRRDGRTPGGFAGYLRTLVD</sequence>
<dbReference type="Proteomes" id="UP001165584">
    <property type="component" value="Unassembled WGS sequence"/>
</dbReference>
<dbReference type="Gene3D" id="3.90.550.10">
    <property type="entry name" value="Spore Coat Polysaccharide Biosynthesis Protein SpsA, Chain A"/>
    <property type="match status" value="1"/>
</dbReference>
<comment type="caution">
    <text evidence="11">The sequence shown here is derived from an EMBL/GenBank/DDBJ whole genome shotgun (WGS) entry which is preliminary data.</text>
</comment>
<evidence type="ECO:0000256" key="9">
    <source>
        <dbReference type="ARBA" id="ARBA00040345"/>
    </source>
</evidence>
<evidence type="ECO:0000256" key="2">
    <source>
        <dbReference type="ARBA" id="ARBA00022475"/>
    </source>
</evidence>